<accession>A0AAD6N4F8</accession>
<dbReference type="EMBL" id="JAQJZL010000014">
    <property type="protein sequence ID" value="KAJ6029861.1"/>
    <property type="molecule type" value="Genomic_DNA"/>
</dbReference>
<name>A0AAD6N4F8_PENCN</name>
<reference evidence="1" key="2">
    <citation type="submission" date="2023-01" db="EMBL/GenBank/DDBJ databases">
        <authorList>
            <person name="Petersen C."/>
        </authorList>
    </citation>
    <scope>NUCLEOTIDE SEQUENCE</scope>
    <source>
        <strain evidence="1">IBT 15450</strain>
    </source>
</reference>
<reference evidence="1" key="1">
    <citation type="journal article" date="2023" name="IMA Fungus">
        <title>Comparative genomic study of the Penicillium genus elucidates a diverse pangenome and 15 lateral gene transfer events.</title>
        <authorList>
            <person name="Petersen C."/>
            <person name="Sorensen T."/>
            <person name="Nielsen M.R."/>
            <person name="Sondergaard T.E."/>
            <person name="Sorensen J.L."/>
            <person name="Fitzpatrick D.A."/>
            <person name="Frisvad J.C."/>
            <person name="Nielsen K.L."/>
        </authorList>
    </citation>
    <scope>NUCLEOTIDE SEQUENCE</scope>
    <source>
        <strain evidence="1">IBT 15450</strain>
    </source>
</reference>
<evidence type="ECO:0000313" key="2">
    <source>
        <dbReference type="Proteomes" id="UP001219568"/>
    </source>
</evidence>
<organism evidence="1 2">
    <name type="scientific">Penicillium canescens</name>
    <dbReference type="NCBI Taxonomy" id="5083"/>
    <lineage>
        <taxon>Eukaryota</taxon>
        <taxon>Fungi</taxon>
        <taxon>Dikarya</taxon>
        <taxon>Ascomycota</taxon>
        <taxon>Pezizomycotina</taxon>
        <taxon>Eurotiomycetes</taxon>
        <taxon>Eurotiomycetidae</taxon>
        <taxon>Eurotiales</taxon>
        <taxon>Aspergillaceae</taxon>
        <taxon>Penicillium</taxon>
    </lineage>
</organism>
<gene>
    <name evidence="1" type="ORF">N7460_010127</name>
</gene>
<evidence type="ECO:0000313" key="1">
    <source>
        <dbReference type="EMBL" id="KAJ6029861.1"/>
    </source>
</evidence>
<sequence>MLLHNDTNAGTSGYASVENRAPRRKEFVFARTGPMRINMRVFSKQDDQNTLYSIHISGLFSDITDIEMHAGAEKGYQALGSCRFNKFRTSQIQFRLNDEQPSKMLSVQDHAYYCWCMDGFHRVDGILQKSKRYFVWKRAAQSATTSSTTGYVLHTMEPHLDREKEEVCNFEMT</sequence>
<keyword evidence="2" id="KW-1185">Reference proteome</keyword>
<comment type="caution">
    <text evidence="1">The sequence shown here is derived from an EMBL/GenBank/DDBJ whole genome shotgun (WGS) entry which is preliminary data.</text>
</comment>
<dbReference type="Proteomes" id="UP001219568">
    <property type="component" value="Unassembled WGS sequence"/>
</dbReference>
<dbReference type="AlphaFoldDB" id="A0AAD6N4F8"/>
<protein>
    <submittedName>
        <fullName evidence="1">Uncharacterized protein</fullName>
    </submittedName>
</protein>
<proteinExistence type="predicted"/>